<name>A0A8S2YR84_9BILA</name>
<dbReference type="EMBL" id="CAJOBH010113169">
    <property type="protein sequence ID" value="CAF4672006.1"/>
    <property type="molecule type" value="Genomic_DNA"/>
</dbReference>
<comment type="caution">
    <text evidence="3">The sequence shown here is derived from an EMBL/GenBank/DDBJ whole genome shotgun (WGS) entry which is preliminary data.</text>
</comment>
<dbReference type="Proteomes" id="UP000676336">
    <property type="component" value="Unassembled WGS sequence"/>
</dbReference>
<evidence type="ECO:0000313" key="2">
    <source>
        <dbReference type="EMBL" id="CAF4304024.1"/>
    </source>
</evidence>
<dbReference type="EMBL" id="CAJOBI010097813">
    <property type="protein sequence ID" value="CAF4573340.1"/>
    <property type="molecule type" value="Genomic_DNA"/>
</dbReference>
<organism evidence="3 5">
    <name type="scientific">Rotaria magnacalcarata</name>
    <dbReference type="NCBI Taxonomy" id="392030"/>
    <lineage>
        <taxon>Eukaryota</taxon>
        <taxon>Metazoa</taxon>
        <taxon>Spiralia</taxon>
        <taxon>Gnathifera</taxon>
        <taxon>Rotifera</taxon>
        <taxon>Eurotatoria</taxon>
        <taxon>Bdelloidea</taxon>
        <taxon>Philodinida</taxon>
        <taxon>Philodinidae</taxon>
        <taxon>Rotaria</taxon>
    </lineage>
</organism>
<proteinExistence type="predicted"/>
<protein>
    <recommendedName>
        <fullName evidence="6">HTH CENPB-type domain-containing protein</fullName>
    </recommendedName>
</protein>
<dbReference type="Proteomes" id="UP000681967">
    <property type="component" value="Unassembled WGS sequence"/>
</dbReference>
<evidence type="ECO:0000313" key="5">
    <source>
        <dbReference type="Proteomes" id="UP000676336"/>
    </source>
</evidence>
<evidence type="ECO:0000313" key="4">
    <source>
        <dbReference type="EMBL" id="CAF4672006.1"/>
    </source>
</evidence>
<gene>
    <name evidence="4" type="ORF">BYL167_LOCUS43002</name>
    <name evidence="2" type="ORF">GIL414_LOCUS25982</name>
    <name evidence="3" type="ORF">SMN809_LOCUS37957</name>
</gene>
<evidence type="ECO:0000313" key="3">
    <source>
        <dbReference type="EMBL" id="CAF4573340.1"/>
    </source>
</evidence>
<feature type="region of interest" description="Disordered" evidence="1">
    <location>
        <begin position="1"/>
        <end position="26"/>
    </location>
</feature>
<sequence length="259" mass="29388">MNNDCHLYTLPQIESDDNNDTSSDESDLEVISIVDETDNIAISIQNHFNLDDDDDEDSNNEGATDVQHLNLVLNSNDAELDEDLDDLHADIVSTDQSSLLGSSSAVSSLVAESPSCKRKHRQWSTIEKLHAVVILEKAGGNKLLTSQKEGCSRYQLSQWFRERRTAPTIQSNAPTTTTSIVVKREKVTFKQLQRRGKQLCIKLKHKHPPSTKWYGRFMRRHRLPVQKPKKQLKVPLSDAHLLVNSFHTYIRRASNLYGV</sequence>
<evidence type="ECO:0000256" key="1">
    <source>
        <dbReference type="SAM" id="MobiDB-lite"/>
    </source>
</evidence>
<dbReference type="AlphaFoldDB" id="A0A8S2YR84"/>
<accession>A0A8S2YR84</accession>
<evidence type="ECO:0008006" key="6">
    <source>
        <dbReference type="Google" id="ProtNLM"/>
    </source>
</evidence>
<feature type="compositionally biased region" description="Acidic residues" evidence="1">
    <location>
        <begin position="14"/>
        <end position="26"/>
    </location>
</feature>
<reference evidence="3" key="1">
    <citation type="submission" date="2021-02" db="EMBL/GenBank/DDBJ databases">
        <authorList>
            <person name="Nowell W R."/>
        </authorList>
    </citation>
    <scope>NUCLEOTIDE SEQUENCE</scope>
</reference>
<dbReference type="Proteomes" id="UP000681720">
    <property type="component" value="Unassembled WGS sequence"/>
</dbReference>
<dbReference type="EMBL" id="CAJOBJ010036752">
    <property type="protein sequence ID" value="CAF4304024.1"/>
    <property type="molecule type" value="Genomic_DNA"/>
</dbReference>